<keyword evidence="3 7" id="KW-0129">CBS domain</keyword>
<dbReference type="CDD" id="cd04604">
    <property type="entry name" value="CBS_pair_SIS_assoc"/>
    <property type="match status" value="1"/>
</dbReference>
<evidence type="ECO:0000256" key="4">
    <source>
        <dbReference type="PIRNR" id="PIRNR004692"/>
    </source>
</evidence>
<dbReference type="PROSITE" id="PS51371">
    <property type="entry name" value="CBS"/>
    <property type="match status" value="2"/>
</dbReference>
<dbReference type="GO" id="GO:0019146">
    <property type="term" value="F:arabinose-5-phosphate isomerase activity"/>
    <property type="evidence" value="ECO:0007669"/>
    <property type="project" value="UniProtKB-EC"/>
</dbReference>
<feature type="site" description="Catalytically relevant" evidence="6">
    <location>
        <position position="111"/>
    </location>
</feature>
<evidence type="ECO:0000259" key="8">
    <source>
        <dbReference type="PROSITE" id="PS51371"/>
    </source>
</evidence>
<dbReference type="PIRSF" id="PIRSF004692">
    <property type="entry name" value="KdsD_KpsF"/>
    <property type="match status" value="1"/>
</dbReference>
<accession>A0A381E6X1</accession>
<dbReference type="Pfam" id="PF01380">
    <property type="entry name" value="SIS"/>
    <property type="match status" value="1"/>
</dbReference>
<dbReference type="GO" id="GO:0046872">
    <property type="term" value="F:metal ion binding"/>
    <property type="evidence" value="ECO:0007669"/>
    <property type="project" value="UniProtKB-KW"/>
</dbReference>
<evidence type="ECO:0000256" key="6">
    <source>
        <dbReference type="PIRSR" id="PIRSR004692-3"/>
    </source>
</evidence>
<dbReference type="FunFam" id="3.40.50.10490:FF:000011">
    <property type="entry name" value="Arabinose 5-phosphate isomerase"/>
    <property type="match status" value="1"/>
</dbReference>
<keyword evidence="5" id="KW-0862">Zinc</keyword>
<protein>
    <recommendedName>
        <fullName evidence="4">Arabinose 5-phosphate isomerase</fullName>
        <shortName evidence="4">API</shortName>
        <ecNumber evidence="4">5.3.1.13</ecNumber>
    </recommendedName>
</protein>
<evidence type="ECO:0000256" key="3">
    <source>
        <dbReference type="ARBA" id="ARBA00023122"/>
    </source>
</evidence>
<dbReference type="InterPro" id="IPR035474">
    <property type="entry name" value="SIS_Kpsf"/>
</dbReference>
<feature type="site" description="Catalytically relevant" evidence="6">
    <location>
        <position position="59"/>
    </location>
</feature>
<dbReference type="NCBIfam" id="TIGR00393">
    <property type="entry name" value="kpsF"/>
    <property type="match status" value="1"/>
</dbReference>
<dbReference type="GO" id="GO:0097367">
    <property type="term" value="F:carbohydrate derivative binding"/>
    <property type="evidence" value="ECO:0007669"/>
    <property type="project" value="InterPro"/>
</dbReference>
<evidence type="ECO:0000256" key="1">
    <source>
        <dbReference type="ARBA" id="ARBA00008165"/>
    </source>
</evidence>
<dbReference type="OrthoDB" id="9762536at2"/>
<evidence type="ECO:0000256" key="5">
    <source>
        <dbReference type="PIRSR" id="PIRSR004692-2"/>
    </source>
</evidence>
<keyword evidence="5" id="KW-0479">Metal-binding</keyword>
<dbReference type="SMART" id="SM00116">
    <property type="entry name" value="CBS"/>
    <property type="match status" value="2"/>
</dbReference>
<dbReference type="InterPro" id="IPR050986">
    <property type="entry name" value="GutQ/KpsF_isomerases"/>
</dbReference>
<gene>
    <name evidence="10" type="primary">kdsD</name>
    <name evidence="10" type="ORF">NCTC13294_01179</name>
</gene>
<dbReference type="CDD" id="cd05014">
    <property type="entry name" value="SIS_Kpsf"/>
    <property type="match status" value="1"/>
</dbReference>
<reference evidence="10 11" key="1">
    <citation type="submission" date="2018-06" db="EMBL/GenBank/DDBJ databases">
        <authorList>
            <consortium name="Pathogen Informatics"/>
            <person name="Doyle S."/>
        </authorList>
    </citation>
    <scope>NUCLEOTIDE SEQUENCE [LARGE SCALE GENOMIC DNA]</scope>
    <source>
        <strain evidence="10 11">NCTC13294</strain>
    </source>
</reference>
<dbReference type="AlphaFoldDB" id="A0A381E6X1"/>
<dbReference type="Pfam" id="PF00571">
    <property type="entry name" value="CBS"/>
    <property type="match status" value="2"/>
</dbReference>
<proteinExistence type="inferred from homology"/>
<dbReference type="InterPro" id="IPR001347">
    <property type="entry name" value="SIS_dom"/>
</dbReference>
<dbReference type="PANTHER" id="PTHR42745">
    <property type="match status" value="1"/>
</dbReference>
<dbReference type="InterPro" id="IPR046348">
    <property type="entry name" value="SIS_dom_sf"/>
</dbReference>
<dbReference type="InterPro" id="IPR000644">
    <property type="entry name" value="CBS_dom"/>
</dbReference>
<dbReference type="InterPro" id="IPR004800">
    <property type="entry name" value="KdsD/KpsF-type"/>
</dbReference>
<name>A0A381E6X1_9GAMM</name>
<organism evidence="10 11">
    <name type="scientific">Cardiobacterium valvarum</name>
    <dbReference type="NCBI Taxonomy" id="194702"/>
    <lineage>
        <taxon>Bacteria</taxon>
        <taxon>Pseudomonadati</taxon>
        <taxon>Pseudomonadota</taxon>
        <taxon>Gammaproteobacteria</taxon>
        <taxon>Cardiobacteriales</taxon>
        <taxon>Cardiobacteriaceae</taxon>
        <taxon>Cardiobacterium</taxon>
    </lineage>
</organism>
<keyword evidence="11" id="KW-1185">Reference proteome</keyword>
<dbReference type="PROSITE" id="PS51464">
    <property type="entry name" value="SIS"/>
    <property type="match status" value="1"/>
</dbReference>
<feature type="domain" description="CBS" evidence="8">
    <location>
        <begin position="210"/>
        <end position="268"/>
    </location>
</feature>
<comment type="catalytic activity">
    <reaction evidence="4">
        <text>D-arabinose 5-phosphate = D-ribulose 5-phosphate</text>
        <dbReference type="Rhea" id="RHEA:23104"/>
        <dbReference type="ChEBI" id="CHEBI:57693"/>
        <dbReference type="ChEBI" id="CHEBI:58121"/>
        <dbReference type="EC" id="5.3.1.13"/>
    </reaction>
</comment>
<dbReference type="RefSeq" id="WP_115611495.1">
    <property type="nucleotide sequence ID" value="NZ_JBHLZC010000001.1"/>
</dbReference>
<evidence type="ECO:0000313" key="10">
    <source>
        <dbReference type="EMBL" id="SUX22145.1"/>
    </source>
</evidence>
<dbReference type="Proteomes" id="UP000254572">
    <property type="component" value="Unassembled WGS sequence"/>
</dbReference>
<evidence type="ECO:0000259" key="9">
    <source>
        <dbReference type="PROSITE" id="PS51464"/>
    </source>
</evidence>
<keyword evidence="2" id="KW-0677">Repeat</keyword>
<feature type="domain" description="SIS" evidence="9">
    <location>
        <begin position="41"/>
        <end position="184"/>
    </location>
</feature>
<dbReference type="Gene3D" id="3.40.50.10490">
    <property type="entry name" value="Glucose-6-phosphate isomerase like protein, domain 1"/>
    <property type="match status" value="1"/>
</dbReference>
<feature type="binding site" evidence="5">
    <location>
        <position position="82"/>
    </location>
    <ligand>
        <name>Zn(2+)</name>
        <dbReference type="ChEBI" id="CHEBI:29105"/>
    </ligand>
</feature>
<dbReference type="GO" id="GO:0005975">
    <property type="term" value="P:carbohydrate metabolic process"/>
    <property type="evidence" value="ECO:0007669"/>
    <property type="project" value="InterPro"/>
</dbReference>
<dbReference type="GO" id="GO:1901135">
    <property type="term" value="P:carbohydrate derivative metabolic process"/>
    <property type="evidence" value="ECO:0007669"/>
    <property type="project" value="InterPro"/>
</dbReference>
<feature type="site" description="Catalytically relevant" evidence="6">
    <location>
        <position position="152"/>
    </location>
</feature>
<comment type="similarity">
    <text evidence="1 4">Belongs to the SIS family. GutQ/KpsF subfamily.</text>
</comment>
<dbReference type="PANTHER" id="PTHR42745:SF1">
    <property type="entry name" value="ARABINOSE 5-PHOSPHATE ISOMERASE KDSD"/>
    <property type="match status" value="1"/>
</dbReference>
<dbReference type="InterPro" id="IPR046342">
    <property type="entry name" value="CBS_dom_sf"/>
</dbReference>
<dbReference type="EC" id="5.3.1.13" evidence="4"/>
<evidence type="ECO:0000256" key="7">
    <source>
        <dbReference type="PROSITE-ProRule" id="PRU00703"/>
    </source>
</evidence>
<feature type="site" description="Catalytically relevant" evidence="6">
    <location>
        <position position="193"/>
    </location>
</feature>
<dbReference type="Gene3D" id="3.10.580.10">
    <property type="entry name" value="CBS-domain"/>
    <property type="match status" value="1"/>
</dbReference>
<sequence length="327" mass="34685">MTDSRLAHDNAVLAHARTVLAQEAEAVRAQISHLGAAFLAAHDCIATARGHVIVTGLGKSGHIGEKIAATLASTGTPAFFVHAAEAGHGDLGMITADDVLLAISYSGESAEILMMLPIVRDIGVKTIAITGRPASHLAQEADIHLPIYIDKEACPLGLAPTTSTTATLALGDALAITLMQSRNFGEQDFARSHPYGRLGRRLMTKNRDVMRSGADIPVVASDASVQTALFQITDKGLGVTLVADNDQLLGIFTDGDLRRALEKYPDALNRPISDVMTRSPQTTTADERAAEALQHMEKRHITALPVVADDRIVGILHIHDLLRAGVA</sequence>
<evidence type="ECO:0000256" key="2">
    <source>
        <dbReference type="ARBA" id="ARBA00022737"/>
    </source>
</evidence>
<dbReference type="EMBL" id="UFUW01000001">
    <property type="protein sequence ID" value="SUX22145.1"/>
    <property type="molecule type" value="Genomic_DNA"/>
</dbReference>
<evidence type="ECO:0000313" key="11">
    <source>
        <dbReference type="Proteomes" id="UP000254572"/>
    </source>
</evidence>
<keyword evidence="4 10" id="KW-0413">Isomerase</keyword>
<feature type="domain" description="CBS" evidence="8">
    <location>
        <begin position="276"/>
        <end position="327"/>
    </location>
</feature>
<dbReference type="SUPFAM" id="SSF53697">
    <property type="entry name" value="SIS domain"/>
    <property type="match status" value="1"/>
</dbReference>